<comment type="caution">
    <text evidence="3">The sequence shown here is derived from an EMBL/GenBank/DDBJ whole genome shotgun (WGS) entry which is preliminary data.</text>
</comment>
<feature type="region of interest" description="Disordered" evidence="1">
    <location>
        <begin position="117"/>
        <end position="137"/>
    </location>
</feature>
<gene>
    <name evidence="3" type="ORF">TGDOM2_231860</name>
</gene>
<protein>
    <recommendedName>
        <fullName evidence="5">Transmembrane protein</fullName>
    </recommendedName>
</protein>
<feature type="region of interest" description="Disordered" evidence="1">
    <location>
        <begin position="154"/>
        <end position="177"/>
    </location>
</feature>
<feature type="chain" id="PRO_5001809690" description="Transmembrane protein" evidence="2">
    <location>
        <begin position="23"/>
        <end position="280"/>
    </location>
</feature>
<keyword evidence="2" id="KW-0732">Signal</keyword>
<dbReference type="OrthoDB" id="331121at2759"/>
<evidence type="ECO:0000256" key="2">
    <source>
        <dbReference type="SAM" id="SignalP"/>
    </source>
</evidence>
<name>A0A086KW00_TOXGO</name>
<dbReference type="VEuPathDB" id="ToxoDB:TGDOM2_231860"/>
<sequence length="280" mass="30102">MFLLSVALFVFLLQSNTQPAFGSSTDGPTAAYDIQAPPSQNAENGILFKAASRGLASAPSPGEPFYGGRTQSGVKYGGTLGAEHSLGSVACGLHYSACVRGMAESVPKLATSTVRKSITHSAEEDGPNIEETLKDDESGMRGDYFLKEISAYQPSSRSMPGQGIHQRTRLSAAHSAPENGKMQADLLSMPTAQERSFLRSLDNPEGGHHRNLFIEKAPTVLLLSNLWNEHIMRPTALGGTGVRTEADREATAYISDLVSTFWKDLYGLSPRTTSESTRFS</sequence>
<evidence type="ECO:0000313" key="4">
    <source>
        <dbReference type="Proteomes" id="UP000028837"/>
    </source>
</evidence>
<dbReference type="AlphaFoldDB" id="A0A086KW00"/>
<feature type="signal peptide" evidence="2">
    <location>
        <begin position="1"/>
        <end position="22"/>
    </location>
</feature>
<evidence type="ECO:0008006" key="5">
    <source>
        <dbReference type="Google" id="ProtNLM"/>
    </source>
</evidence>
<dbReference type="EMBL" id="AHZU02000092">
    <property type="protein sequence ID" value="KFG48568.1"/>
    <property type="molecule type" value="Genomic_DNA"/>
</dbReference>
<evidence type="ECO:0000256" key="1">
    <source>
        <dbReference type="SAM" id="MobiDB-lite"/>
    </source>
</evidence>
<dbReference type="Proteomes" id="UP000028837">
    <property type="component" value="Unassembled WGS sequence"/>
</dbReference>
<organism evidence="3 4">
    <name type="scientific">Toxoplasma gondii GAB2-2007-GAL-DOM2</name>
    <dbReference type="NCBI Taxonomy" id="1130820"/>
    <lineage>
        <taxon>Eukaryota</taxon>
        <taxon>Sar</taxon>
        <taxon>Alveolata</taxon>
        <taxon>Apicomplexa</taxon>
        <taxon>Conoidasida</taxon>
        <taxon>Coccidia</taxon>
        <taxon>Eucoccidiorida</taxon>
        <taxon>Eimeriorina</taxon>
        <taxon>Sarcocystidae</taxon>
        <taxon>Toxoplasma</taxon>
    </lineage>
</organism>
<proteinExistence type="predicted"/>
<reference evidence="3 4" key="1">
    <citation type="submission" date="2014-02" db="EMBL/GenBank/DDBJ databases">
        <authorList>
            <person name="Sibley D."/>
            <person name="Venepally P."/>
            <person name="Karamycheva S."/>
            <person name="Hadjithomas M."/>
            <person name="Khan A."/>
            <person name="Brunk B."/>
            <person name="Roos D."/>
            <person name="Caler E."/>
            <person name="Lorenzi H."/>
        </authorList>
    </citation>
    <scope>NUCLEOTIDE SEQUENCE [LARGE SCALE GENOMIC DNA]</scope>
    <source>
        <strain evidence="3 4">GAB2-2007-GAL-DOM2</strain>
    </source>
</reference>
<accession>A0A086KW00</accession>
<evidence type="ECO:0000313" key="3">
    <source>
        <dbReference type="EMBL" id="KFG48568.1"/>
    </source>
</evidence>